<dbReference type="Gene3D" id="3.40.50.720">
    <property type="entry name" value="NAD(P)-binding Rossmann-like Domain"/>
    <property type="match status" value="1"/>
</dbReference>
<evidence type="ECO:0000256" key="1">
    <source>
        <dbReference type="ARBA" id="ARBA00023002"/>
    </source>
</evidence>
<accession>A0A7C4CD49</accession>
<reference evidence="4" key="1">
    <citation type="journal article" date="2020" name="mSystems">
        <title>Genome- and Community-Level Interaction Insights into Carbon Utilization and Element Cycling Functions of Hydrothermarchaeota in Hydrothermal Sediment.</title>
        <authorList>
            <person name="Zhou Z."/>
            <person name="Liu Y."/>
            <person name="Xu W."/>
            <person name="Pan J."/>
            <person name="Luo Z.H."/>
            <person name="Li M."/>
        </authorList>
    </citation>
    <scope>NUCLEOTIDE SEQUENCE [LARGE SCALE GENOMIC DNA]</scope>
    <source>
        <strain evidence="4">SpSt-488</strain>
    </source>
</reference>
<organism evidence="4">
    <name type="scientific">candidate division WOR-3 bacterium</name>
    <dbReference type="NCBI Taxonomy" id="2052148"/>
    <lineage>
        <taxon>Bacteria</taxon>
        <taxon>Bacteria division WOR-3</taxon>
    </lineage>
</organism>
<evidence type="ECO:0000256" key="2">
    <source>
        <dbReference type="ARBA" id="ARBA00023445"/>
    </source>
</evidence>
<dbReference type="Pfam" id="PF01370">
    <property type="entry name" value="Epimerase"/>
    <property type="match status" value="1"/>
</dbReference>
<dbReference type="SUPFAM" id="SSF51735">
    <property type="entry name" value="NAD(P)-binding Rossmann-fold domains"/>
    <property type="match status" value="1"/>
</dbReference>
<gene>
    <name evidence="4" type="ORF">ENS41_07995</name>
</gene>
<dbReference type="GO" id="GO:0016616">
    <property type="term" value="F:oxidoreductase activity, acting on the CH-OH group of donors, NAD or NADP as acceptor"/>
    <property type="evidence" value="ECO:0007669"/>
    <property type="project" value="TreeGrafter"/>
</dbReference>
<evidence type="ECO:0000313" key="4">
    <source>
        <dbReference type="EMBL" id="HGK28867.1"/>
    </source>
</evidence>
<dbReference type="InterPro" id="IPR036291">
    <property type="entry name" value="NAD(P)-bd_dom_sf"/>
</dbReference>
<dbReference type="PANTHER" id="PTHR10366:SF564">
    <property type="entry name" value="STEROL-4-ALPHA-CARBOXYLATE 3-DEHYDROGENASE, DECARBOXYLATING"/>
    <property type="match status" value="1"/>
</dbReference>
<dbReference type="EMBL" id="DSUT01000168">
    <property type="protein sequence ID" value="HGK28867.1"/>
    <property type="molecule type" value="Genomic_DNA"/>
</dbReference>
<dbReference type="InterPro" id="IPR050425">
    <property type="entry name" value="NAD(P)_dehydrat-like"/>
</dbReference>
<proteinExistence type="inferred from homology"/>
<dbReference type="PANTHER" id="PTHR10366">
    <property type="entry name" value="NAD DEPENDENT EPIMERASE/DEHYDRATASE"/>
    <property type="match status" value="1"/>
</dbReference>
<keyword evidence="1" id="KW-0560">Oxidoreductase</keyword>
<evidence type="ECO:0000259" key="3">
    <source>
        <dbReference type="Pfam" id="PF01370"/>
    </source>
</evidence>
<dbReference type="AlphaFoldDB" id="A0A7C4CD49"/>
<comment type="caution">
    <text evidence="4">The sequence shown here is derived from an EMBL/GenBank/DDBJ whole genome shotgun (WGS) entry which is preliminary data.</text>
</comment>
<dbReference type="InterPro" id="IPR001509">
    <property type="entry name" value="Epimerase_deHydtase"/>
</dbReference>
<sequence>MRILVTGAGGFVGTVLVPLLADRYGPAAVRLFVLPGERLPDEPPWPELAVFRGDIRMPESLRPAVSGCYVVVHLAGLISYRLCDRRRLFEVNARGAANVARVCIETGVSRLVHFSSTGAIGFRRSRVPATPATPYNWPGIFHYMASKRAGQEHVQRLCRKHGLDAVVLNPAAIMGPGDPNPESPHNRLYALVSRARVMPTFTGGLAVVDVRDVAAIAAAAIEAAPPAEPCLLVGANVGYSDVLRSIAAAMGRRIRLIPVPAVLLAGTGLLLESLPEPPLTLAYGLMSGWHCYYDGESAAAHFRHTYRSFTQTVADACRYYTGRFASG</sequence>
<protein>
    <submittedName>
        <fullName evidence="4">NAD-dependent epimerase/dehydratase family protein</fullName>
    </submittedName>
</protein>
<feature type="domain" description="NAD-dependent epimerase/dehydratase" evidence="3">
    <location>
        <begin position="3"/>
        <end position="223"/>
    </location>
</feature>
<comment type="similarity">
    <text evidence="2">Belongs to the NAD(P)-dependent epimerase/dehydratase family. Dihydroflavonol-4-reductase subfamily.</text>
</comment>
<name>A0A7C4CD49_UNCW3</name>